<keyword evidence="15" id="KW-1185">Reference proteome</keyword>
<dbReference type="Pfam" id="PF01915">
    <property type="entry name" value="Glyco_hydro_3_C"/>
    <property type="match status" value="1"/>
</dbReference>
<evidence type="ECO:0000256" key="5">
    <source>
        <dbReference type="ARBA" id="ARBA00022801"/>
    </source>
</evidence>
<evidence type="ECO:0000256" key="3">
    <source>
        <dbReference type="ARBA" id="ARBA00005336"/>
    </source>
</evidence>
<dbReference type="FunFam" id="3.40.50.1700:FF:000003">
    <property type="entry name" value="Probable beta-glucosidase"/>
    <property type="match status" value="1"/>
</dbReference>
<keyword evidence="8 10" id="KW-0326">Glycosidase</keyword>
<name>A0A9P4YPE9_9HYPO</name>
<reference evidence="14" key="1">
    <citation type="submission" date="2020-03" db="EMBL/GenBank/DDBJ databases">
        <title>Site-based positive gene gene selection in Geosmithia morbida across the United States reveals a broad range of putative effectors and factors for local host and environmental adapation.</title>
        <authorList>
            <person name="Onufrak A."/>
            <person name="Murdoch R.W."/>
            <person name="Gazis R."/>
            <person name="Huff M."/>
            <person name="Staton M."/>
            <person name="Klingeman W."/>
            <person name="Hadziabdic D."/>
        </authorList>
    </citation>
    <scope>NUCLEOTIDE SEQUENCE</scope>
    <source>
        <strain evidence="14">1262</strain>
    </source>
</reference>
<sequence length="887" mass="95347">MGHLTFLSLLALQASQITLTDAAVVTPQLPPQLAQIGAYNGSAYSPPVYPSPWMDPGAPGWEVAYTMARDFVSQLSLLEKVNITTGVGWESERCVGNTGGVPRLGMRGLCLQDGPLGVRMSDYNSAFPAGLAAGATWSRRIIYERGLAIGREFRDKGIDIMLGPSLGPLGRSPLGGRNWEGFAVDPYLLGQEAAKAVEGIQKAGVIACAKHYIANEQEHFRQVSDAALTGYEIDEAISANVDDKTMHEVYNWPFVDTVHAGVGSFMCSYNQVNNSYGCQNSKLLNGILKGEMGYQGFVMSDWAAHHSGASAAAAGLDMSMPGDIVFNSGDSYWGANLTLSVLNGTVAEHRLDDMVMRIMAAFFKVGRTVQGEPDINFASFVDDRYGYLHPAAEAGWGEVNKRVDVTRGHAGHIRESAAKGTVLLKNTNGSLPLCRPKFVAVIGGDAGPNSLGPNGCPDRGCSDGTFAMGWGSGTAEFPYLVTPDTALQNQAVADGTRYESVLSNYEWTSTEALVTDQDAIPIVFVHAQSGEGYLDVDGNIGDRKNFTLWADGDELVRNVSSLNPNTVVVMHTPGAVDVTGWYENPNITAILWSGPPGQESGNSITDILYGKTSPGRLPFTWGPSEESYGTEIITKPNRGRAAPQDDFSEGVFIDYRHFDRVAPNKGDVGAPIYEFGYGLSWTTFEYANLQVTPRNARAYEPTTGETMAAPSFGGYSRDLSDYLFPEGFNPLKLFIYPYLSSTDAAEASNSTDYGREASEFLPEGALDGSPQPLAPASGPNGGNPQLWDVLVTVEATITNNGKAVGDAVPQLYVSLGGEGEPVRVLRGFERIEGIAPGQSVKFTADLTRRDLSNWDVAKQDWVVTDAPKKVFVGSSSRDLPLQGDLWL</sequence>
<comment type="catalytic activity">
    <reaction evidence="1 10">
        <text>Hydrolysis of terminal, non-reducing beta-D-glucosyl residues with release of beta-D-glucose.</text>
        <dbReference type="EC" id="3.2.1.21"/>
    </reaction>
</comment>
<dbReference type="Gene3D" id="2.60.40.10">
    <property type="entry name" value="Immunoglobulins"/>
    <property type="match status" value="1"/>
</dbReference>
<dbReference type="RefSeq" id="XP_035317960.1">
    <property type="nucleotide sequence ID" value="XM_035466801.1"/>
</dbReference>
<keyword evidence="4 12" id="KW-0732">Signal</keyword>
<dbReference type="OrthoDB" id="416222at2759"/>
<dbReference type="SUPFAM" id="SSF52279">
    <property type="entry name" value="Beta-D-glucan exohydrolase, C-terminal domain"/>
    <property type="match status" value="1"/>
</dbReference>
<dbReference type="InterPro" id="IPR013783">
    <property type="entry name" value="Ig-like_fold"/>
</dbReference>
<evidence type="ECO:0000256" key="9">
    <source>
        <dbReference type="ARBA" id="ARBA00023326"/>
    </source>
</evidence>
<dbReference type="PRINTS" id="PR00133">
    <property type="entry name" value="GLHYDRLASE3"/>
</dbReference>
<comment type="caution">
    <text evidence="14">The sequence shown here is derived from an EMBL/GenBank/DDBJ whole genome shotgun (WGS) entry which is preliminary data.</text>
</comment>
<evidence type="ECO:0000256" key="8">
    <source>
        <dbReference type="ARBA" id="ARBA00023295"/>
    </source>
</evidence>
<dbReference type="Pfam" id="PF14310">
    <property type="entry name" value="Fn3-like"/>
    <property type="match status" value="1"/>
</dbReference>
<comment type="similarity">
    <text evidence="3 10">Belongs to the glycosyl hydrolase 3 family.</text>
</comment>
<dbReference type="Gene3D" id="3.20.20.300">
    <property type="entry name" value="Glycoside hydrolase, family 3, N-terminal domain"/>
    <property type="match status" value="1"/>
</dbReference>
<dbReference type="SMART" id="SM01217">
    <property type="entry name" value="Fn3_like"/>
    <property type="match status" value="1"/>
</dbReference>
<keyword evidence="6" id="KW-0325">Glycoprotein</keyword>
<evidence type="ECO:0000256" key="2">
    <source>
        <dbReference type="ARBA" id="ARBA00004987"/>
    </source>
</evidence>
<feature type="region of interest" description="Disordered" evidence="11">
    <location>
        <begin position="762"/>
        <end position="781"/>
    </location>
</feature>
<dbReference type="PANTHER" id="PTHR42715">
    <property type="entry name" value="BETA-GLUCOSIDASE"/>
    <property type="match status" value="1"/>
</dbReference>
<dbReference type="InterPro" id="IPR001764">
    <property type="entry name" value="Glyco_hydro_3_N"/>
</dbReference>
<dbReference type="GeneID" id="55971055"/>
<dbReference type="InterPro" id="IPR036881">
    <property type="entry name" value="Glyco_hydro_3_C_sf"/>
</dbReference>
<dbReference type="InterPro" id="IPR017853">
    <property type="entry name" value="GH"/>
</dbReference>
<accession>A0A9P4YPE9</accession>
<gene>
    <name evidence="14" type="ORF">GMORB2_4827</name>
</gene>
<keyword evidence="5 10" id="KW-0378">Hydrolase</keyword>
<evidence type="ECO:0000256" key="12">
    <source>
        <dbReference type="SAM" id="SignalP"/>
    </source>
</evidence>
<evidence type="ECO:0000256" key="10">
    <source>
        <dbReference type="RuleBase" id="RU361161"/>
    </source>
</evidence>
<dbReference type="InterPro" id="IPR050288">
    <property type="entry name" value="Cellulose_deg_GH3"/>
</dbReference>
<feature type="signal peptide" evidence="12">
    <location>
        <begin position="1"/>
        <end position="22"/>
    </location>
</feature>
<dbReference type="InterPro" id="IPR026891">
    <property type="entry name" value="Fn3-like"/>
</dbReference>
<evidence type="ECO:0000256" key="11">
    <source>
        <dbReference type="SAM" id="MobiDB-lite"/>
    </source>
</evidence>
<dbReference type="InterPro" id="IPR036962">
    <property type="entry name" value="Glyco_hydro_3_N_sf"/>
</dbReference>
<dbReference type="FunFam" id="3.20.20.300:FF:000002">
    <property type="entry name" value="Probable beta-glucosidase"/>
    <property type="match status" value="1"/>
</dbReference>
<dbReference type="PROSITE" id="PS00775">
    <property type="entry name" value="GLYCOSYL_HYDROL_F3"/>
    <property type="match status" value="1"/>
</dbReference>
<evidence type="ECO:0000256" key="7">
    <source>
        <dbReference type="ARBA" id="ARBA00023277"/>
    </source>
</evidence>
<evidence type="ECO:0000256" key="6">
    <source>
        <dbReference type="ARBA" id="ARBA00023180"/>
    </source>
</evidence>
<evidence type="ECO:0000259" key="13">
    <source>
        <dbReference type="SMART" id="SM01217"/>
    </source>
</evidence>
<dbReference type="InterPro" id="IPR002772">
    <property type="entry name" value="Glyco_hydro_3_C"/>
</dbReference>
<proteinExistence type="inferred from homology"/>
<evidence type="ECO:0000256" key="4">
    <source>
        <dbReference type="ARBA" id="ARBA00022729"/>
    </source>
</evidence>
<dbReference type="GO" id="GO:0009251">
    <property type="term" value="P:glucan catabolic process"/>
    <property type="evidence" value="ECO:0007669"/>
    <property type="project" value="TreeGrafter"/>
</dbReference>
<dbReference type="InterPro" id="IPR019800">
    <property type="entry name" value="Glyco_hydro_3_AS"/>
</dbReference>
<feature type="chain" id="PRO_5040197647" description="beta-glucosidase" evidence="12">
    <location>
        <begin position="23"/>
        <end position="887"/>
    </location>
</feature>
<protein>
    <recommendedName>
        <fullName evidence="10">beta-glucosidase</fullName>
        <ecNumber evidence="10">3.2.1.21</ecNumber>
    </recommendedName>
</protein>
<dbReference type="AlphaFoldDB" id="A0A9P4YPE9"/>
<dbReference type="Gene3D" id="3.40.50.1700">
    <property type="entry name" value="Glycoside hydrolase family 3 C-terminal domain"/>
    <property type="match status" value="1"/>
</dbReference>
<keyword evidence="7 10" id="KW-0119">Carbohydrate metabolism</keyword>
<dbReference type="EC" id="3.2.1.21" evidence="10"/>
<evidence type="ECO:0000256" key="1">
    <source>
        <dbReference type="ARBA" id="ARBA00000448"/>
    </source>
</evidence>
<organism evidence="14 15">
    <name type="scientific">Geosmithia morbida</name>
    <dbReference type="NCBI Taxonomy" id="1094350"/>
    <lineage>
        <taxon>Eukaryota</taxon>
        <taxon>Fungi</taxon>
        <taxon>Dikarya</taxon>
        <taxon>Ascomycota</taxon>
        <taxon>Pezizomycotina</taxon>
        <taxon>Sordariomycetes</taxon>
        <taxon>Hypocreomycetidae</taxon>
        <taxon>Hypocreales</taxon>
        <taxon>Bionectriaceae</taxon>
        <taxon>Geosmithia</taxon>
    </lineage>
</organism>
<dbReference type="Proteomes" id="UP000749293">
    <property type="component" value="Unassembled WGS sequence"/>
</dbReference>
<evidence type="ECO:0000313" key="15">
    <source>
        <dbReference type="Proteomes" id="UP000749293"/>
    </source>
</evidence>
<comment type="pathway">
    <text evidence="2 10">Glycan metabolism; cellulose degradation.</text>
</comment>
<dbReference type="Pfam" id="PF00933">
    <property type="entry name" value="Glyco_hydro_3"/>
    <property type="match status" value="1"/>
</dbReference>
<dbReference type="EMBL" id="JAANYQ010000027">
    <property type="protein sequence ID" value="KAF4119308.1"/>
    <property type="molecule type" value="Genomic_DNA"/>
</dbReference>
<feature type="domain" description="Fibronectin type III-like" evidence="13">
    <location>
        <begin position="807"/>
        <end position="876"/>
    </location>
</feature>
<keyword evidence="9 10" id="KW-0624">Polysaccharide degradation</keyword>
<dbReference type="SUPFAM" id="SSF51445">
    <property type="entry name" value="(Trans)glycosidases"/>
    <property type="match status" value="1"/>
</dbReference>
<evidence type="ECO:0000313" key="14">
    <source>
        <dbReference type="EMBL" id="KAF4119308.1"/>
    </source>
</evidence>
<dbReference type="GO" id="GO:0008422">
    <property type="term" value="F:beta-glucosidase activity"/>
    <property type="evidence" value="ECO:0007669"/>
    <property type="project" value="UniProtKB-EC"/>
</dbReference>
<dbReference type="PANTHER" id="PTHR42715:SF29">
    <property type="entry name" value="BETA-GLUCOSIDASE A-RELATED"/>
    <property type="match status" value="1"/>
</dbReference>